<evidence type="ECO:0000313" key="3">
    <source>
        <dbReference type="Proteomes" id="UP000774130"/>
    </source>
</evidence>
<comment type="caution">
    <text evidence="2">The sequence shown here is derived from an EMBL/GenBank/DDBJ whole genome shotgun (WGS) entry which is preliminary data.</text>
</comment>
<dbReference type="RefSeq" id="WP_218327779.1">
    <property type="nucleotide sequence ID" value="NZ_JAHUZB010000048.1"/>
</dbReference>
<reference evidence="2 3" key="1">
    <citation type="submission" date="2021-06" db="EMBL/GenBank/DDBJ databases">
        <title>Enterococcus alishanensis sp. nov., a novel lactic acid bacterium isolated from fresh coffee beans.</title>
        <authorList>
            <person name="Chen Y.-S."/>
        </authorList>
    </citation>
    <scope>NUCLEOTIDE SEQUENCE [LARGE SCALE GENOMIC DNA]</scope>
    <source>
        <strain evidence="2 3">ALS3</strain>
    </source>
</reference>
<proteinExistence type="predicted"/>
<feature type="non-terminal residue" evidence="2">
    <location>
        <position position="127"/>
    </location>
</feature>
<evidence type="ECO:0000313" key="2">
    <source>
        <dbReference type="EMBL" id="MBV7392572.1"/>
    </source>
</evidence>
<dbReference type="Proteomes" id="UP000774130">
    <property type="component" value="Unassembled WGS sequence"/>
</dbReference>
<evidence type="ECO:0000259" key="1">
    <source>
        <dbReference type="Pfam" id="PF00773"/>
    </source>
</evidence>
<dbReference type="EMBL" id="JAHUZB010000048">
    <property type="protein sequence ID" value="MBV7392572.1"/>
    <property type="molecule type" value="Genomic_DNA"/>
</dbReference>
<dbReference type="PANTHER" id="PTHR23355:SF42">
    <property type="entry name" value="RIBONUCLEASE II, CHLOROPLASTIC_MITOCHONDRIAL"/>
    <property type="match status" value="1"/>
</dbReference>
<dbReference type="InterPro" id="IPR001900">
    <property type="entry name" value="RNase_II/R"/>
</dbReference>
<feature type="non-terminal residue" evidence="2">
    <location>
        <position position="1"/>
    </location>
</feature>
<dbReference type="InterPro" id="IPR050180">
    <property type="entry name" value="RNR_Ribonuclease"/>
</dbReference>
<gene>
    <name evidence="2" type="ORF">KUA55_18230</name>
</gene>
<sequence length="127" mass="13931">FEVPEEFPPEVLAEAERVAAAPVDLPTEDLTEVPFLTIDPPGSMDLDQAMHLERDGDGYRVRYAIAHLPSFVPPGGAIDAEARRRGQTVYAPDTRTPLHPPVFSEARASLLPGQVTPAYVWDLRLDA</sequence>
<accession>A0ABS6TIA6</accession>
<organism evidence="2 3">
    <name type="scientific">Enterococcus alishanensis</name>
    <dbReference type="NCBI Taxonomy" id="1303817"/>
    <lineage>
        <taxon>Bacteria</taxon>
        <taxon>Bacillati</taxon>
        <taxon>Bacillota</taxon>
        <taxon>Bacilli</taxon>
        <taxon>Lactobacillales</taxon>
        <taxon>Enterococcaceae</taxon>
        <taxon>Enterococcus</taxon>
    </lineage>
</organism>
<name>A0ABS6TIA6_9ENTE</name>
<dbReference type="PANTHER" id="PTHR23355">
    <property type="entry name" value="RIBONUCLEASE"/>
    <property type="match status" value="1"/>
</dbReference>
<keyword evidence="3" id="KW-1185">Reference proteome</keyword>
<protein>
    <submittedName>
        <fullName evidence="2">RNB domain-containing ribonuclease</fullName>
    </submittedName>
</protein>
<dbReference type="Pfam" id="PF00773">
    <property type="entry name" value="RNB"/>
    <property type="match status" value="1"/>
</dbReference>
<feature type="domain" description="RNB" evidence="1">
    <location>
        <begin position="28"/>
        <end position="126"/>
    </location>
</feature>